<reference evidence="5 6" key="1">
    <citation type="submission" date="2024-02" db="EMBL/GenBank/DDBJ databases">
        <title>Chromosome-scale genome assembly of the rough periwinkle Littorina saxatilis.</title>
        <authorList>
            <person name="De Jode A."/>
            <person name="Faria R."/>
            <person name="Formenti G."/>
            <person name="Sims Y."/>
            <person name="Smith T.P."/>
            <person name="Tracey A."/>
            <person name="Wood J.M.D."/>
            <person name="Zagrodzka Z.B."/>
            <person name="Johannesson K."/>
            <person name="Butlin R.K."/>
            <person name="Leder E.H."/>
        </authorList>
    </citation>
    <scope>NUCLEOTIDE SEQUENCE [LARGE SCALE GENOMIC DNA]</scope>
    <source>
        <strain evidence="5">Snail1</strain>
        <tissue evidence="5">Muscle</tissue>
    </source>
</reference>
<sequence>MGNIEAHDFAPVRPDERKELNLSRKPTYKQYLKHLNGDVHEACLRELPYSLRDSISLYEIMKVAFNALTELPPELPLRLPHLRHLDLSYNQLEELPCSFGLLFHLQTLLIQHNRLHALPDTFTRLVKLEKVDLSHNSIRELPDDLGEMENLQSLNVAHNKLKHLPLSLGNSSKLKLLLAGKNRLDSPPQSVVDEGSASTVQYLHKQFMAHQDRNPPRPLTPLNEFPRCRSNQLHSPVVSNPHTAHMQYIQEQTHTTNTPMRIKTPLMPPFESSSFDAMELRDRILGLIYGAAVGDVVGLATRWMTADQCQFHYGHCEMLDFDDTVQDQHRIPWRQGDWTSNFDVFMLVLDSLINWAGVVDELDFAKRLSAWNDHGFLELGDTSGILISSTITQVVAERKFTKGPHNAAGTVLQRHRTTENGSIVSDAETESIRSNSSMTSSLDSSCSGPIRVQETSSCLEFGTDNGAVTRAAVLGIPSFHDLAEVEENSVRICRATHADPRCLASCVFVSLLVASMLQGKLSSSNTLSSDVASVIETAKERAESYLSDPKHKERFSQCLKVDSIAGLGAREKEEMSHTFKPVTAAVLALQWNGNFRDFLMQLAMEGGDSNSNCCVGGAIMGLRTGYKRLPAAWIQGLRAKQLTWLNLRINHLLDMMGLP</sequence>
<dbReference type="Pfam" id="PF13855">
    <property type="entry name" value="LRR_8"/>
    <property type="match status" value="1"/>
</dbReference>
<organism evidence="5 6">
    <name type="scientific">Littorina saxatilis</name>
    <dbReference type="NCBI Taxonomy" id="31220"/>
    <lineage>
        <taxon>Eukaryota</taxon>
        <taxon>Metazoa</taxon>
        <taxon>Spiralia</taxon>
        <taxon>Lophotrochozoa</taxon>
        <taxon>Mollusca</taxon>
        <taxon>Gastropoda</taxon>
        <taxon>Caenogastropoda</taxon>
        <taxon>Littorinimorpha</taxon>
        <taxon>Littorinoidea</taxon>
        <taxon>Littorinidae</taxon>
        <taxon>Littorina</taxon>
    </lineage>
</organism>
<dbReference type="SMART" id="SM00369">
    <property type="entry name" value="LRR_TYP"/>
    <property type="match status" value="4"/>
</dbReference>
<dbReference type="PANTHER" id="PTHR16222">
    <property type="entry name" value="ADP-RIBOSYLGLYCOHYDROLASE"/>
    <property type="match status" value="1"/>
</dbReference>
<keyword evidence="2" id="KW-0677">Repeat</keyword>
<feature type="compositionally biased region" description="Low complexity" evidence="4">
    <location>
        <begin position="434"/>
        <end position="447"/>
    </location>
</feature>
<dbReference type="PRINTS" id="PR00019">
    <property type="entry name" value="LEURICHRPT"/>
</dbReference>
<evidence type="ECO:0000313" key="6">
    <source>
        <dbReference type="Proteomes" id="UP001374579"/>
    </source>
</evidence>
<dbReference type="Proteomes" id="UP001374579">
    <property type="component" value="Unassembled WGS sequence"/>
</dbReference>
<dbReference type="SUPFAM" id="SSF52058">
    <property type="entry name" value="L domain-like"/>
    <property type="match status" value="1"/>
</dbReference>
<accession>A0AAN9GBQ5</accession>
<evidence type="ECO:0000256" key="2">
    <source>
        <dbReference type="ARBA" id="ARBA00022737"/>
    </source>
</evidence>
<dbReference type="PROSITE" id="PS51450">
    <property type="entry name" value="LRR"/>
    <property type="match status" value="3"/>
</dbReference>
<dbReference type="SMART" id="SM00364">
    <property type="entry name" value="LRR_BAC"/>
    <property type="match status" value="5"/>
</dbReference>
<dbReference type="Gene3D" id="1.10.4080.10">
    <property type="entry name" value="ADP-ribosylation/Crystallin J1"/>
    <property type="match status" value="1"/>
</dbReference>
<evidence type="ECO:0000256" key="1">
    <source>
        <dbReference type="ARBA" id="ARBA00022614"/>
    </source>
</evidence>
<keyword evidence="3" id="KW-0479">Metal-binding</keyword>
<comment type="caution">
    <text evidence="5">The sequence shown here is derived from an EMBL/GenBank/DDBJ whole genome shotgun (WGS) entry which is preliminary data.</text>
</comment>
<feature type="binding site" evidence="3">
    <location>
        <position position="611"/>
    </location>
    <ligand>
        <name>Mg(2+)</name>
        <dbReference type="ChEBI" id="CHEBI:18420"/>
        <label>1</label>
    </ligand>
</feature>
<proteinExistence type="predicted"/>
<feature type="binding site" evidence="3">
    <location>
        <position position="608"/>
    </location>
    <ligand>
        <name>Mg(2+)</name>
        <dbReference type="ChEBI" id="CHEBI:18420"/>
        <label>1</label>
    </ligand>
</feature>
<dbReference type="InterPro" id="IPR032675">
    <property type="entry name" value="LRR_dom_sf"/>
</dbReference>
<feature type="region of interest" description="Disordered" evidence="4">
    <location>
        <begin position="428"/>
        <end position="448"/>
    </location>
</feature>
<dbReference type="Gene3D" id="3.80.10.10">
    <property type="entry name" value="Ribonuclease Inhibitor"/>
    <property type="match status" value="1"/>
</dbReference>
<gene>
    <name evidence="5" type="ORF">V1264_020666</name>
</gene>
<dbReference type="InterPro" id="IPR003591">
    <property type="entry name" value="Leu-rich_rpt_typical-subtyp"/>
</dbReference>
<dbReference type="GO" id="GO:0046872">
    <property type="term" value="F:metal ion binding"/>
    <property type="evidence" value="ECO:0007669"/>
    <property type="project" value="UniProtKB-KW"/>
</dbReference>
<protein>
    <submittedName>
        <fullName evidence="5">Uncharacterized protein</fullName>
    </submittedName>
</protein>
<dbReference type="AlphaFoldDB" id="A0AAN9GBQ5"/>
<evidence type="ECO:0000256" key="3">
    <source>
        <dbReference type="PIRSR" id="PIRSR605502-1"/>
    </source>
</evidence>
<dbReference type="SUPFAM" id="SSF101478">
    <property type="entry name" value="ADP-ribosylglycohydrolase"/>
    <property type="match status" value="1"/>
</dbReference>
<dbReference type="InterPro" id="IPR036705">
    <property type="entry name" value="Ribosyl_crysJ1_sf"/>
</dbReference>
<dbReference type="Pfam" id="PF00560">
    <property type="entry name" value="LRR_1"/>
    <property type="match status" value="1"/>
</dbReference>
<dbReference type="InterPro" id="IPR050792">
    <property type="entry name" value="ADP-ribosylglycohydrolase"/>
</dbReference>
<dbReference type="Pfam" id="PF03747">
    <property type="entry name" value="ADP_ribosyl_GH"/>
    <property type="match status" value="1"/>
</dbReference>
<evidence type="ECO:0000256" key="4">
    <source>
        <dbReference type="SAM" id="MobiDB-lite"/>
    </source>
</evidence>
<keyword evidence="3" id="KW-0460">Magnesium</keyword>
<dbReference type="InterPro" id="IPR005502">
    <property type="entry name" value="Ribosyl_crysJ1"/>
</dbReference>
<dbReference type="EMBL" id="JBAMIC010000010">
    <property type="protein sequence ID" value="KAK7102451.1"/>
    <property type="molecule type" value="Genomic_DNA"/>
</dbReference>
<keyword evidence="1" id="KW-0433">Leucine-rich repeat</keyword>
<evidence type="ECO:0000313" key="5">
    <source>
        <dbReference type="EMBL" id="KAK7102451.1"/>
    </source>
</evidence>
<keyword evidence="6" id="KW-1185">Reference proteome</keyword>
<comment type="cofactor">
    <cofactor evidence="3">
        <name>Mg(2+)</name>
        <dbReference type="ChEBI" id="CHEBI:18420"/>
    </cofactor>
    <text evidence="3">Binds 2 magnesium ions per subunit.</text>
</comment>
<dbReference type="InterPro" id="IPR001611">
    <property type="entry name" value="Leu-rich_rpt"/>
</dbReference>
<dbReference type="PANTHER" id="PTHR16222:SF28">
    <property type="entry name" value="ADP-RIBOSYLGLYCOHYDROLASE"/>
    <property type="match status" value="1"/>
</dbReference>
<name>A0AAN9GBQ5_9CAEN</name>